<dbReference type="InterPro" id="IPR045058">
    <property type="entry name" value="GIMA/IAN/Toc"/>
</dbReference>
<keyword evidence="2" id="KW-0547">Nucleotide-binding</keyword>
<reference evidence="7" key="2">
    <citation type="submission" date="2025-08" db="UniProtKB">
        <authorList>
            <consortium name="Ensembl"/>
        </authorList>
    </citation>
    <scope>IDENTIFICATION</scope>
</reference>
<proteinExistence type="inferred from homology"/>
<dbReference type="SUPFAM" id="SSF52540">
    <property type="entry name" value="P-loop containing nucleoside triphosphate hydrolases"/>
    <property type="match status" value="1"/>
</dbReference>
<evidence type="ECO:0000256" key="4">
    <source>
        <dbReference type="ARBA" id="ARBA00067123"/>
    </source>
</evidence>
<protein>
    <recommendedName>
        <fullName evidence="4">GTPase IMAP family member GIMD1</fullName>
    </recommendedName>
    <alternativeName>
        <fullName evidence="5">GIMAP family P-loop NTPase domain-containing protein 1</fullName>
    </alternativeName>
</protein>
<keyword evidence="8" id="KW-1185">Reference proteome</keyword>
<dbReference type="GeneTree" id="ENSGT00530000069080"/>
<dbReference type="PANTHER" id="PTHR10903">
    <property type="entry name" value="GTPASE, IMAP FAMILY MEMBER-RELATED"/>
    <property type="match status" value="1"/>
</dbReference>
<evidence type="ECO:0000256" key="2">
    <source>
        <dbReference type="ARBA" id="ARBA00022741"/>
    </source>
</evidence>
<dbReference type="Ensembl" id="ENSVURT00010005191.1">
    <property type="protein sequence ID" value="ENSVURP00010004566.1"/>
    <property type="gene ID" value="ENSVURG00010003641.1"/>
</dbReference>
<dbReference type="FunFam" id="3.40.50.300:FF:001392">
    <property type="entry name" value="GTPase IMAP family member GIMD1"/>
    <property type="match status" value="1"/>
</dbReference>
<gene>
    <name evidence="7" type="primary">GIMD1</name>
</gene>
<name>A0A4X2K3G5_VOMUR</name>
<evidence type="ECO:0000256" key="5">
    <source>
        <dbReference type="ARBA" id="ARBA00076741"/>
    </source>
</evidence>
<dbReference type="Gene3D" id="3.40.50.300">
    <property type="entry name" value="P-loop containing nucleotide triphosphate hydrolases"/>
    <property type="match status" value="1"/>
</dbReference>
<dbReference type="OMA" id="GKAMTDP"/>
<dbReference type="GO" id="GO:0005525">
    <property type="term" value="F:GTP binding"/>
    <property type="evidence" value="ECO:0007669"/>
    <property type="project" value="UniProtKB-KW"/>
</dbReference>
<dbReference type="InterPro" id="IPR027417">
    <property type="entry name" value="P-loop_NTPase"/>
</dbReference>
<dbReference type="STRING" id="29139.ENSVURP00010004566"/>
<dbReference type="PANTHER" id="PTHR10903:SF103">
    <property type="entry name" value="GTPASE IMAP FAMILY MEMBER GIMD1"/>
    <property type="match status" value="1"/>
</dbReference>
<dbReference type="InterPro" id="IPR006703">
    <property type="entry name" value="G_AIG1"/>
</dbReference>
<accession>A0A4X2K3G5</accession>
<evidence type="ECO:0000256" key="1">
    <source>
        <dbReference type="ARBA" id="ARBA00008535"/>
    </source>
</evidence>
<keyword evidence="3" id="KW-0342">GTP-binding</keyword>
<dbReference type="PROSITE" id="PS51720">
    <property type="entry name" value="G_AIG1"/>
    <property type="match status" value="1"/>
</dbReference>
<dbReference type="Proteomes" id="UP000314987">
    <property type="component" value="Unassembled WGS sequence"/>
</dbReference>
<comment type="similarity">
    <text evidence="1">Belongs to the TRAFAC class TrmE-Era-EngA-EngB-Septin-like GTPase superfamily. AIG1/Toc34/Toc159-like paraseptin GTPase family. IAN subfamily.</text>
</comment>
<dbReference type="Pfam" id="PF04548">
    <property type="entry name" value="AIG1"/>
    <property type="match status" value="1"/>
</dbReference>
<feature type="domain" description="AIG1-type G" evidence="6">
    <location>
        <begin position="6"/>
        <end position="211"/>
    </location>
</feature>
<dbReference type="AlphaFoldDB" id="A0A4X2K3G5"/>
<reference evidence="8" key="1">
    <citation type="submission" date="2018-12" db="EMBL/GenBank/DDBJ databases">
        <authorList>
            <person name="Yazar S."/>
        </authorList>
    </citation>
    <scope>NUCLEOTIDE SEQUENCE [LARGE SCALE GENOMIC DNA]</scope>
</reference>
<evidence type="ECO:0000256" key="3">
    <source>
        <dbReference type="ARBA" id="ARBA00023134"/>
    </source>
</evidence>
<evidence type="ECO:0000259" key="6">
    <source>
        <dbReference type="PROSITE" id="PS51720"/>
    </source>
</evidence>
<reference evidence="7" key="3">
    <citation type="submission" date="2025-09" db="UniProtKB">
        <authorList>
            <consortium name="Ensembl"/>
        </authorList>
    </citation>
    <scope>IDENTIFICATION</scope>
</reference>
<evidence type="ECO:0000313" key="8">
    <source>
        <dbReference type="Proteomes" id="UP000314987"/>
    </source>
</evidence>
<organism evidence="7 8">
    <name type="scientific">Vombatus ursinus</name>
    <name type="common">Common wombat</name>
    <dbReference type="NCBI Taxonomy" id="29139"/>
    <lineage>
        <taxon>Eukaryota</taxon>
        <taxon>Metazoa</taxon>
        <taxon>Chordata</taxon>
        <taxon>Craniata</taxon>
        <taxon>Vertebrata</taxon>
        <taxon>Euteleostomi</taxon>
        <taxon>Mammalia</taxon>
        <taxon>Metatheria</taxon>
        <taxon>Diprotodontia</taxon>
        <taxon>Vombatidae</taxon>
        <taxon>Vombatus</taxon>
    </lineage>
</organism>
<evidence type="ECO:0000313" key="7">
    <source>
        <dbReference type="Ensembl" id="ENSVURP00010004566.1"/>
    </source>
</evidence>
<sequence length="211" mass="23683">MSDSVKMIINLALFGGTQSGKSSAGNSLLGSMDFPSRLAPCSVTKDCSLGRSCQITHFMRRGGKEMTLQIQVLDTPGYPHSSMSQEQVKQEVKEALERHFGQDGLHLALLVLRADVPLCGEGECSAIQLMQELLGPAWKNFTAILFTHAEKLEEAGLREEEYLHTASHPLLTLLDSVQQRYIFQYNQKIPLKEQRILTLQRIIEFVKENCY</sequence>